<proteinExistence type="predicted"/>
<evidence type="ECO:0000313" key="1">
    <source>
        <dbReference type="EMBL" id="SVD19524.1"/>
    </source>
</evidence>
<dbReference type="EMBL" id="UINC01135402">
    <property type="protein sequence ID" value="SVD19524.1"/>
    <property type="molecule type" value="Genomic_DNA"/>
</dbReference>
<organism evidence="1">
    <name type="scientific">marine metagenome</name>
    <dbReference type="NCBI Taxonomy" id="408172"/>
    <lineage>
        <taxon>unclassified sequences</taxon>
        <taxon>metagenomes</taxon>
        <taxon>ecological metagenomes</taxon>
    </lineage>
</organism>
<dbReference type="AlphaFoldDB" id="A0A382TBL1"/>
<protein>
    <submittedName>
        <fullName evidence="1">Uncharacterized protein</fullName>
    </submittedName>
</protein>
<accession>A0A382TBL1</accession>
<name>A0A382TBL1_9ZZZZ</name>
<gene>
    <name evidence="1" type="ORF">METZ01_LOCUS372378</name>
</gene>
<reference evidence="1" key="1">
    <citation type="submission" date="2018-05" db="EMBL/GenBank/DDBJ databases">
        <authorList>
            <person name="Lanie J.A."/>
            <person name="Ng W.-L."/>
            <person name="Kazmierczak K.M."/>
            <person name="Andrzejewski T.M."/>
            <person name="Davidsen T.M."/>
            <person name="Wayne K.J."/>
            <person name="Tettelin H."/>
            <person name="Glass J.I."/>
            <person name="Rusch D."/>
            <person name="Podicherti R."/>
            <person name="Tsui H.-C.T."/>
            <person name="Winkler M.E."/>
        </authorList>
    </citation>
    <scope>NUCLEOTIDE SEQUENCE</scope>
</reference>
<sequence length="50" mass="5648">MRQLPARARIKPSQGVHFLYLNCAEHGLTLCFRAVMVKLGETDHLADLLL</sequence>